<feature type="non-terminal residue" evidence="2">
    <location>
        <position position="327"/>
    </location>
</feature>
<feature type="compositionally biased region" description="Basic residues" evidence="1">
    <location>
        <begin position="39"/>
        <end position="55"/>
    </location>
</feature>
<dbReference type="AlphaFoldDB" id="A0A6J4I1K5"/>
<feature type="compositionally biased region" description="Basic residues" evidence="1">
    <location>
        <begin position="140"/>
        <end position="149"/>
    </location>
</feature>
<proteinExistence type="predicted"/>
<dbReference type="EMBL" id="CADCTG010000133">
    <property type="protein sequence ID" value="CAA9238998.1"/>
    <property type="molecule type" value="Genomic_DNA"/>
</dbReference>
<feature type="compositionally biased region" description="Basic and acidic residues" evidence="1">
    <location>
        <begin position="228"/>
        <end position="248"/>
    </location>
</feature>
<protein>
    <submittedName>
        <fullName evidence="2">Uncharacterized protein</fullName>
    </submittedName>
</protein>
<feature type="compositionally biased region" description="Low complexity" evidence="1">
    <location>
        <begin position="13"/>
        <end position="28"/>
    </location>
</feature>
<feature type="compositionally biased region" description="Basic and acidic residues" evidence="1">
    <location>
        <begin position="317"/>
        <end position="327"/>
    </location>
</feature>
<feature type="compositionally biased region" description="Basic and acidic residues" evidence="1">
    <location>
        <begin position="82"/>
        <end position="97"/>
    </location>
</feature>
<feature type="compositionally biased region" description="Basic residues" evidence="1">
    <location>
        <begin position="303"/>
        <end position="315"/>
    </location>
</feature>
<feature type="compositionally biased region" description="Basic and acidic residues" evidence="1">
    <location>
        <begin position="159"/>
        <end position="168"/>
    </location>
</feature>
<name>A0A6J4I1K5_9PROT</name>
<evidence type="ECO:0000313" key="2">
    <source>
        <dbReference type="EMBL" id="CAA9238998.1"/>
    </source>
</evidence>
<sequence>AEPPPAARRLRRPALPGVRRGGRARALPEQAPAGLVPVPHRRIRGHRRVRRRLAARRPGAGLPHFAAGGDRVLDARQLPADGRGDPGAERAGGEHRPPPCAVRHRHGREHGRAEPDVRPDHRQDAAEPPRRGDRAGAHRLGLRHPRALRPHLGPGGRQEPARLPERARGAQRGRPALLDGRRQQARAGVHGGVHRRRQEEPRALPGPHGHGARRAGGGARHHGHGRAGAHDRPPRLRHQLGERDGGEHRRPRAPPSAAAAEAAVGIRLRHRPQAIRAVAQPDAGPLRHRPDGDAVLPLPLARPRPRGARGRRLRVAPRADEPDRARL</sequence>
<accession>A0A6J4I1K5</accession>
<organism evidence="2">
    <name type="scientific">uncultured Acetobacteraceae bacterium</name>
    <dbReference type="NCBI Taxonomy" id="169975"/>
    <lineage>
        <taxon>Bacteria</taxon>
        <taxon>Pseudomonadati</taxon>
        <taxon>Pseudomonadota</taxon>
        <taxon>Alphaproteobacteria</taxon>
        <taxon>Acetobacterales</taxon>
        <taxon>Acetobacteraceae</taxon>
        <taxon>environmental samples</taxon>
    </lineage>
</organism>
<feature type="region of interest" description="Disordered" evidence="1">
    <location>
        <begin position="1"/>
        <end position="327"/>
    </location>
</feature>
<evidence type="ECO:0000256" key="1">
    <source>
        <dbReference type="SAM" id="MobiDB-lite"/>
    </source>
</evidence>
<gene>
    <name evidence="2" type="ORF">AVDCRST_MAG08-1506</name>
</gene>
<feature type="non-terminal residue" evidence="2">
    <location>
        <position position="1"/>
    </location>
</feature>
<feature type="compositionally biased region" description="Basic and acidic residues" evidence="1">
    <location>
        <begin position="110"/>
        <end position="136"/>
    </location>
</feature>
<reference evidence="2" key="1">
    <citation type="submission" date="2020-02" db="EMBL/GenBank/DDBJ databases">
        <authorList>
            <person name="Meier V. D."/>
        </authorList>
    </citation>
    <scope>NUCLEOTIDE SEQUENCE</scope>
    <source>
        <strain evidence="2">AVDCRST_MAG08</strain>
    </source>
</reference>